<evidence type="ECO:0000259" key="3">
    <source>
        <dbReference type="Pfam" id="PF01393"/>
    </source>
</evidence>
<sequence>MICGFRKSVNVFFYNSALEEHNYFSPLAEDRHDVNVDSKNFKLKAELLKKKLNERQKLALGFGGKVLSASEQSATNSKSNEEEIKQMLSAKTGLDRGLIPAKVVAVQEYKGILLHLVEWTDLNEELEAIPSPILSANYPQVVIEFYQSRAVMCDTFTGKERALKNS</sequence>
<protein>
    <recommendedName>
        <fullName evidence="3">Chromo shadow domain-containing protein</fullName>
    </recommendedName>
</protein>
<dbReference type="Pfam" id="PF01393">
    <property type="entry name" value="Chromo_shadow"/>
    <property type="match status" value="1"/>
</dbReference>
<comment type="caution">
    <text evidence="4">The sequence shown here is derived from an EMBL/GenBank/DDBJ whole genome shotgun (WGS) entry which is preliminary data.</text>
</comment>
<dbReference type="STRING" id="299467.A0A443SF24"/>
<dbReference type="SUPFAM" id="SSF54160">
    <property type="entry name" value="Chromo domain-like"/>
    <property type="match status" value="1"/>
</dbReference>
<dbReference type="InterPro" id="IPR016197">
    <property type="entry name" value="Chromo-like_dom_sf"/>
</dbReference>
<organism evidence="4 5">
    <name type="scientific">Leptotrombidium deliense</name>
    <dbReference type="NCBI Taxonomy" id="299467"/>
    <lineage>
        <taxon>Eukaryota</taxon>
        <taxon>Metazoa</taxon>
        <taxon>Ecdysozoa</taxon>
        <taxon>Arthropoda</taxon>
        <taxon>Chelicerata</taxon>
        <taxon>Arachnida</taxon>
        <taxon>Acari</taxon>
        <taxon>Acariformes</taxon>
        <taxon>Trombidiformes</taxon>
        <taxon>Prostigmata</taxon>
        <taxon>Anystina</taxon>
        <taxon>Parasitengona</taxon>
        <taxon>Trombiculoidea</taxon>
        <taxon>Trombiculidae</taxon>
        <taxon>Leptotrombidium</taxon>
    </lineage>
</organism>
<gene>
    <name evidence="4" type="ORF">B4U80_13007</name>
</gene>
<dbReference type="CDD" id="cd00034">
    <property type="entry name" value="CSD"/>
    <property type="match status" value="1"/>
</dbReference>
<feature type="domain" description="Chromo shadow" evidence="3">
    <location>
        <begin position="105"/>
        <end position="151"/>
    </location>
</feature>
<keyword evidence="5" id="KW-1185">Reference proteome</keyword>
<keyword evidence="2" id="KW-0539">Nucleus</keyword>
<dbReference type="VEuPathDB" id="VectorBase:LDEU005916"/>
<dbReference type="GO" id="GO:0005634">
    <property type="term" value="C:nucleus"/>
    <property type="evidence" value="ECO:0007669"/>
    <property type="project" value="UniProtKB-SubCell"/>
</dbReference>
<dbReference type="Proteomes" id="UP000288716">
    <property type="component" value="Unassembled WGS sequence"/>
</dbReference>
<dbReference type="GO" id="GO:0005694">
    <property type="term" value="C:chromosome"/>
    <property type="evidence" value="ECO:0007669"/>
    <property type="project" value="UniProtKB-ARBA"/>
</dbReference>
<dbReference type="InterPro" id="IPR008251">
    <property type="entry name" value="Chromo_shadow_dom"/>
</dbReference>
<name>A0A443SF24_9ACAR</name>
<evidence type="ECO:0000256" key="1">
    <source>
        <dbReference type="ARBA" id="ARBA00004123"/>
    </source>
</evidence>
<comment type="subcellular location">
    <subcellularLocation>
        <location evidence="1">Nucleus</location>
    </subcellularLocation>
</comment>
<dbReference type="EMBL" id="NCKV01003037">
    <property type="protein sequence ID" value="RWS26124.1"/>
    <property type="molecule type" value="Genomic_DNA"/>
</dbReference>
<evidence type="ECO:0000313" key="4">
    <source>
        <dbReference type="EMBL" id="RWS26124.1"/>
    </source>
</evidence>
<evidence type="ECO:0000256" key="2">
    <source>
        <dbReference type="ARBA" id="ARBA00023242"/>
    </source>
</evidence>
<dbReference type="AlphaFoldDB" id="A0A443SF24"/>
<reference evidence="4 5" key="1">
    <citation type="journal article" date="2018" name="Gigascience">
        <title>Genomes of trombidid mites reveal novel predicted allergens and laterally-transferred genes associated with secondary metabolism.</title>
        <authorList>
            <person name="Dong X."/>
            <person name="Chaisiri K."/>
            <person name="Xia D."/>
            <person name="Armstrong S.D."/>
            <person name="Fang Y."/>
            <person name="Donnelly M.J."/>
            <person name="Kadowaki T."/>
            <person name="McGarry J.W."/>
            <person name="Darby A.C."/>
            <person name="Makepeace B.L."/>
        </authorList>
    </citation>
    <scope>NUCLEOTIDE SEQUENCE [LARGE SCALE GENOMIC DNA]</scope>
    <source>
        <strain evidence="4">UoL-UT</strain>
    </source>
</reference>
<accession>A0A443SF24</accession>
<dbReference type="Gene3D" id="2.40.50.40">
    <property type="match status" value="1"/>
</dbReference>
<proteinExistence type="predicted"/>
<evidence type="ECO:0000313" key="5">
    <source>
        <dbReference type="Proteomes" id="UP000288716"/>
    </source>
</evidence>